<dbReference type="Proteomes" id="UP000094291">
    <property type="component" value="Unassembled WGS sequence"/>
</dbReference>
<dbReference type="Gene3D" id="1.10.357.10">
    <property type="entry name" value="Tetracycline Repressor, domain 2"/>
    <property type="match status" value="1"/>
</dbReference>
<dbReference type="AlphaFoldDB" id="A0A1E2VFL0"/>
<proteinExistence type="predicted"/>
<dbReference type="PANTHER" id="PTHR30328:SF54">
    <property type="entry name" value="HTH-TYPE TRANSCRIPTIONAL REPRESSOR SCO4008"/>
    <property type="match status" value="1"/>
</dbReference>
<dbReference type="InterPro" id="IPR036271">
    <property type="entry name" value="Tet_transcr_reg_TetR-rel_C_sf"/>
</dbReference>
<evidence type="ECO:0000313" key="4">
    <source>
        <dbReference type="EMBL" id="ODC05445.1"/>
    </source>
</evidence>
<dbReference type="PRINTS" id="PR00455">
    <property type="entry name" value="HTHTETR"/>
</dbReference>
<evidence type="ECO:0000313" key="5">
    <source>
        <dbReference type="Proteomes" id="UP000094291"/>
    </source>
</evidence>
<dbReference type="STRING" id="197479.BFW38_12990"/>
<dbReference type="Pfam" id="PF08362">
    <property type="entry name" value="TetR_C_3"/>
    <property type="match status" value="1"/>
</dbReference>
<dbReference type="PANTHER" id="PTHR30328">
    <property type="entry name" value="TRANSCRIPTIONAL REPRESSOR"/>
    <property type="match status" value="1"/>
</dbReference>
<dbReference type="InterPro" id="IPR013573">
    <property type="entry name" value="Tscrpt_reg_YcdC_C"/>
</dbReference>
<protein>
    <submittedName>
        <fullName evidence="4">TetR family transcriptional regulator</fullName>
    </submittedName>
</protein>
<gene>
    <name evidence="4" type="ORF">BFW38_12990</name>
</gene>
<dbReference type="InterPro" id="IPR001647">
    <property type="entry name" value="HTH_TetR"/>
</dbReference>
<dbReference type="EMBL" id="MDTQ01000001">
    <property type="protein sequence ID" value="ODC05445.1"/>
    <property type="molecule type" value="Genomic_DNA"/>
</dbReference>
<dbReference type="SUPFAM" id="SSF48498">
    <property type="entry name" value="Tetracyclin repressor-like, C-terminal domain"/>
    <property type="match status" value="1"/>
</dbReference>
<dbReference type="Pfam" id="PF00440">
    <property type="entry name" value="TetR_N"/>
    <property type="match status" value="1"/>
</dbReference>
<dbReference type="SUPFAM" id="SSF46689">
    <property type="entry name" value="Homeodomain-like"/>
    <property type="match status" value="1"/>
</dbReference>
<dbReference type="RefSeq" id="WP_069000466.1">
    <property type="nucleotide sequence ID" value="NZ_MDTQ01000001.1"/>
</dbReference>
<keyword evidence="1 2" id="KW-0238">DNA-binding</keyword>
<dbReference type="InterPro" id="IPR050109">
    <property type="entry name" value="HTH-type_TetR-like_transc_reg"/>
</dbReference>
<sequence length="213" mass="24162">MRATGPQAHSTQRQVIEQRILRAAEAAFAHNGFKGTSMESVAEAAGLSKQNMLYYFRSKRLLYRRVLENILDQWVEKMVFTENPDSQPTEVIAQYIRGKLELSRDYPEGSRVFAHEIINGAPMLKDYLSKRLKPQFEHDLKLVKRWQQAGLIDEVDPAHLFFTIWAATQTYADFSSQIQLLLGHEPLADEGFEQACSTLTHIVLKGLGLSPAA</sequence>
<evidence type="ECO:0000256" key="1">
    <source>
        <dbReference type="ARBA" id="ARBA00023125"/>
    </source>
</evidence>
<organism evidence="4 5">
    <name type="scientific">Terasakiispira papahanaumokuakeensis</name>
    <dbReference type="NCBI Taxonomy" id="197479"/>
    <lineage>
        <taxon>Bacteria</taxon>
        <taxon>Pseudomonadati</taxon>
        <taxon>Pseudomonadota</taxon>
        <taxon>Gammaproteobacteria</taxon>
        <taxon>Oceanospirillales</taxon>
        <taxon>Terasakiispira</taxon>
    </lineage>
</organism>
<dbReference type="GO" id="GO:0045892">
    <property type="term" value="P:negative regulation of DNA-templated transcription"/>
    <property type="evidence" value="ECO:0007669"/>
    <property type="project" value="InterPro"/>
</dbReference>
<feature type="domain" description="HTH tetR-type" evidence="3">
    <location>
        <begin position="14"/>
        <end position="74"/>
    </location>
</feature>
<dbReference type="InterPro" id="IPR009057">
    <property type="entry name" value="Homeodomain-like_sf"/>
</dbReference>
<accession>A0A1E2VFL0</accession>
<keyword evidence="5" id="KW-1185">Reference proteome</keyword>
<dbReference type="Gene3D" id="1.10.10.60">
    <property type="entry name" value="Homeodomain-like"/>
    <property type="match status" value="1"/>
</dbReference>
<reference evidence="4 5" key="1">
    <citation type="submission" date="2016-08" db="EMBL/GenBank/DDBJ databases">
        <authorList>
            <person name="Seilhamer J.J."/>
        </authorList>
    </citation>
    <scope>NUCLEOTIDE SEQUENCE [LARGE SCALE GENOMIC DNA]</scope>
    <source>
        <strain evidence="4 5">PH27A</strain>
    </source>
</reference>
<dbReference type="PROSITE" id="PS50977">
    <property type="entry name" value="HTH_TETR_2"/>
    <property type="match status" value="1"/>
</dbReference>
<name>A0A1E2VFL0_9GAMM</name>
<evidence type="ECO:0000259" key="3">
    <source>
        <dbReference type="PROSITE" id="PS50977"/>
    </source>
</evidence>
<feature type="DNA-binding region" description="H-T-H motif" evidence="2">
    <location>
        <begin position="37"/>
        <end position="56"/>
    </location>
</feature>
<dbReference type="OrthoDB" id="6860332at2"/>
<evidence type="ECO:0000256" key="2">
    <source>
        <dbReference type="PROSITE-ProRule" id="PRU00335"/>
    </source>
</evidence>
<dbReference type="GO" id="GO:0003677">
    <property type="term" value="F:DNA binding"/>
    <property type="evidence" value="ECO:0007669"/>
    <property type="project" value="UniProtKB-UniRule"/>
</dbReference>
<comment type="caution">
    <text evidence="4">The sequence shown here is derived from an EMBL/GenBank/DDBJ whole genome shotgun (WGS) entry which is preliminary data.</text>
</comment>